<dbReference type="InterPro" id="IPR001128">
    <property type="entry name" value="Cyt_P450"/>
</dbReference>
<dbReference type="InterPro" id="IPR036396">
    <property type="entry name" value="Cyt_P450_sf"/>
</dbReference>
<evidence type="ECO:0000256" key="2">
    <source>
        <dbReference type="ARBA" id="ARBA00010617"/>
    </source>
</evidence>
<keyword evidence="3" id="KW-0349">Heme</keyword>
<dbReference type="AlphaFoldDB" id="A0A379LQI9"/>
<keyword evidence="6" id="KW-1185">Reference proteome</keyword>
<dbReference type="Pfam" id="PF00067">
    <property type="entry name" value="p450"/>
    <property type="match status" value="1"/>
</dbReference>
<dbReference type="PANTHER" id="PTHR46696:SF1">
    <property type="entry name" value="CYTOCHROME P450 YJIB-RELATED"/>
    <property type="match status" value="1"/>
</dbReference>
<gene>
    <name evidence="5" type="ORF">NCTC9381_05248</name>
</gene>
<evidence type="ECO:0000313" key="5">
    <source>
        <dbReference type="EMBL" id="SUE06157.1"/>
    </source>
</evidence>
<dbReference type="EC" id="1.14.-.-" evidence="5"/>
<accession>A0A379LQI9</accession>
<evidence type="ECO:0000256" key="1">
    <source>
        <dbReference type="ARBA" id="ARBA00001971"/>
    </source>
</evidence>
<comment type="similarity">
    <text evidence="2 3">Belongs to the cytochrome P450 family.</text>
</comment>
<dbReference type="Gene3D" id="1.10.630.10">
    <property type="entry name" value="Cytochrome P450"/>
    <property type="match status" value="1"/>
</dbReference>
<keyword evidence="4" id="KW-0472">Membrane</keyword>
<dbReference type="SUPFAM" id="SSF48264">
    <property type="entry name" value="Cytochrome P450"/>
    <property type="match status" value="1"/>
</dbReference>
<dbReference type="Proteomes" id="UP000254640">
    <property type="component" value="Unassembled WGS sequence"/>
</dbReference>
<dbReference type="PANTHER" id="PTHR46696">
    <property type="entry name" value="P450, PUTATIVE (EUROFUNG)-RELATED"/>
    <property type="match status" value="1"/>
</dbReference>
<organism evidence="5 6">
    <name type="scientific">Enterobacter agglomerans</name>
    <name type="common">Erwinia herbicola</name>
    <name type="synonym">Pantoea agglomerans</name>
    <dbReference type="NCBI Taxonomy" id="549"/>
    <lineage>
        <taxon>Bacteria</taxon>
        <taxon>Pseudomonadati</taxon>
        <taxon>Pseudomonadota</taxon>
        <taxon>Gammaproteobacteria</taxon>
        <taxon>Enterobacterales</taxon>
        <taxon>Erwiniaceae</taxon>
        <taxon>Pantoea</taxon>
        <taxon>Pantoea agglomerans group</taxon>
    </lineage>
</organism>
<keyword evidence="3" id="KW-0408">Iron</keyword>
<keyword evidence="3" id="KW-0503">Monooxygenase</keyword>
<comment type="cofactor">
    <cofactor evidence="1">
        <name>heme</name>
        <dbReference type="ChEBI" id="CHEBI:30413"/>
    </cofactor>
</comment>
<proteinExistence type="inferred from homology"/>
<dbReference type="PROSITE" id="PS00086">
    <property type="entry name" value="CYTOCHROME_P450"/>
    <property type="match status" value="1"/>
</dbReference>
<name>A0A379LQI9_ENTAG</name>
<dbReference type="GO" id="GO:0016705">
    <property type="term" value="F:oxidoreductase activity, acting on paired donors, with incorporation or reduction of molecular oxygen"/>
    <property type="evidence" value="ECO:0007669"/>
    <property type="project" value="InterPro"/>
</dbReference>
<sequence>MPLIVAALWAISHFNLKVNTVNVRDIVVEASRLYSPVLSVGRVIAQDLIFRGQNLKEGDRVMFYTALANFDEKVFDNPFRFIAGRKEKPLSFGTGMHMCIGMGIALSFASSFIAHINSHYMLRDVSIIEFAEGVSAPGASDFNFGIDFYELAEN</sequence>
<dbReference type="GO" id="GO:0020037">
    <property type="term" value="F:heme binding"/>
    <property type="evidence" value="ECO:0007669"/>
    <property type="project" value="InterPro"/>
</dbReference>
<evidence type="ECO:0000256" key="4">
    <source>
        <dbReference type="SAM" id="Phobius"/>
    </source>
</evidence>
<dbReference type="PRINTS" id="PR00359">
    <property type="entry name" value="BP450"/>
</dbReference>
<protein>
    <submittedName>
        <fullName evidence="5">Cytochrome P450-terp</fullName>
        <ecNumber evidence="5">1.14.-.-</ecNumber>
    </submittedName>
</protein>
<dbReference type="EMBL" id="UGSO01000002">
    <property type="protein sequence ID" value="SUE06157.1"/>
    <property type="molecule type" value="Genomic_DNA"/>
</dbReference>
<keyword evidence="3" id="KW-0479">Metal-binding</keyword>
<evidence type="ECO:0000313" key="6">
    <source>
        <dbReference type="Proteomes" id="UP000254640"/>
    </source>
</evidence>
<dbReference type="RefSeq" id="WP_233600731.1">
    <property type="nucleotide sequence ID" value="NZ_CP031650.1"/>
</dbReference>
<dbReference type="InterPro" id="IPR017972">
    <property type="entry name" value="Cyt_P450_CS"/>
</dbReference>
<dbReference type="GO" id="GO:0004497">
    <property type="term" value="F:monooxygenase activity"/>
    <property type="evidence" value="ECO:0007669"/>
    <property type="project" value="UniProtKB-KW"/>
</dbReference>
<keyword evidence="4" id="KW-0812">Transmembrane</keyword>
<feature type="transmembrane region" description="Helical" evidence="4">
    <location>
        <begin position="95"/>
        <end position="116"/>
    </location>
</feature>
<dbReference type="GeneID" id="66827780"/>
<keyword evidence="3 5" id="KW-0560">Oxidoreductase</keyword>
<keyword evidence="4" id="KW-1133">Transmembrane helix</keyword>
<dbReference type="GO" id="GO:0005506">
    <property type="term" value="F:iron ion binding"/>
    <property type="evidence" value="ECO:0007669"/>
    <property type="project" value="InterPro"/>
</dbReference>
<reference evidence="5 6" key="1">
    <citation type="submission" date="2018-06" db="EMBL/GenBank/DDBJ databases">
        <authorList>
            <consortium name="Pathogen Informatics"/>
            <person name="Doyle S."/>
        </authorList>
    </citation>
    <scope>NUCLEOTIDE SEQUENCE [LARGE SCALE GENOMIC DNA]</scope>
    <source>
        <strain evidence="5 6">NCTC9381</strain>
    </source>
</reference>
<evidence type="ECO:0000256" key="3">
    <source>
        <dbReference type="RuleBase" id="RU000461"/>
    </source>
</evidence>
<dbReference type="InterPro" id="IPR002397">
    <property type="entry name" value="Cyt_P450_B"/>
</dbReference>